<organism evidence="1 2">
    <name type="scientific">Trifolium medium</name>
    <dbReference type="NCBI Taxonomy" id="97028"/>
    <lineage>
        <taxon>Eukaryota</taxon>
        <taxon>Viridiplantae</taxon>
        <taxon>Streptophyta</taxon>
        <taxon>Embryophyta</taxon>
        <taxon>Tracheophyta</taxon>
        <taxon>Spermatophyta</taxon>
        <taxon>Magnoliopsida</taxon>
        <taxon>eudicotyledons</taxon>
        <taxon>Gunneridae</taxon>
        <taxon>Pentapetalae</taxon>
        <taxon>rosids</taxon>
        <taxon>fabids</taxon>
        <taxon>Fabales</taxon>
        <taxon>Fabaceae</taxon>
        <taxon>Papilionoideae</taxon>
        <taxon>50 kb inversion clade</taxon>
        <taxon>NPAAA clade</taxon>
        <taxon>Hologalegina</taxon>
        <taxon>IRL clade</taxon>
        <taxon>Trifolieae</taxon>
        <taxon>Trifolium</taxon>
    </lineage>
</organism>
<sequence length="22" mass="2609">MSSTPSTIRLYRLCWARQRALV</sequence>
<name>A0A392V1C2_9FABA</name>
<comment type="caution">
    <text evidence="1">The sequence shown here is derived from an EMBL/GenBank/DDBJ whole genome shotgun (WGS) entry which is preliminary data.</text>
</comment>
<keyword evidence="2" id="KW-1185">Reference proteome</keyword>
<feature type="non-terminal residue" evidence="1">
    <location>
        <position position="22"/>
    </location>
</feature>
<dbReference type="AlphaFoldDB" id="A0A392V1C2"/>
<evidence type="ECO:0000313" key="2">
    <source>
        <dbReference type="Proteomes" id="UP000265520"/>
    </source>
</evidence>
<evidence type="ECO:0000313" key="1">
    <source>
        <dbReference type="EMBL" id="MCI81019.1"/>
    </source>
</evidence>
<dbReference type="Proteomes" id="UP000265520">
    <property type="component" value="Unassembled WGS sequence"/>
</dbReference>
<reference evidence="1 2" key="1">
    <citation type="journal article" date="2018" name="Front. Plant Sci.">
        <title>Red Clover (Trifolium pratense) and Zigzag Clover (T. medium) - A Picture of Genomic Similarities and Differences.</title>
        <authorList>
            <person name="Dluhosova J."/>
            <person name="Istvanek J."/>
            <person name="Nedelnik J."/>
            <person name="Repkova J."/>
        </authorList>
    </citation>
    <scope>NUCLEOTIDE SEQUENCE [LARGE SCALE GENOMIC DNA]</scope>
    <source>
        <strain evidence="2">cv. 10/8</strain>
        <tissue evidence="1">Leaf</tissue>
    </source>
</reference>
<dbReference type="EMBL" id="LXQA011008776">
    <property type="protein sequence ID" value="MCI81019.1"/>
    <property type="molecule type" value="Genomic_DNA"/>
</dbReference>
<proteinExistence type="predicted"/>
<accession>A0A392V1C2</accession>
<protein>
    <submittedName>
        <fullName evidence="1">Uncharacterized protein</fullName>
    </submittedName>
</protein>